<comment type="caution">
    <text evidence="2">The sequence shown here is derived from an EMBL/GenBank/DDBJ whole genome shotgun (WGS) entry which is preliminary data.</text>
</comment>
<dbReference type="Proteomes" id="UP000812287">
    <property type="component" value="Unassembled WGS sequence"/>
</dbReference>
<proteinExistence type="predicted"/>
<dbReference type="AlphaFoldDB" id="A0A9P7VFU7"/>
<feature type="region of interest" description="Disordered" evidence="1">
    <location>
        <begin position="58"/>
        <end position="83"/>
    </location>
</feature>
<reference evidence="2" key="1">
    <citation type="submission" date="2020-11" db="EMBL/GenBank/DDBJ databases">
        <title>Adaptations for nitrogen fixation in a non-lichenized fungal sporocarp promotes dispersal by wood-feeding termites.</title>
        <authorList>
            <consortium name="DOE Joint Genome Institute"/>
            <person name="Koch R.A."/>
            <person name="Yoon G."/>
            <person name="Arayal U."/>
            <person name="Lail K."/>
            <person name="Amirebrahimi M."/>
            <person name="Labutti K."/>
            <person name="Lipzen A."/>
            <person name="Riley R."/>
            <person name="Barry K."/>
            <person name="Henrissat B."/>
            <person name="Grigoriev I.V."/>
            <person name="Herr J.R."/>
            <person name="Aime M.C."/>
        </authorList>
    </citation>
    <scope>NUCLEOTIDE SEQUENCE</scope>
    <source>
        <strain evidence="2">MCA 3950</strain>
    </source>
</reference>
<evidence type="ECO:0000256" key="1">
    <source>
        <dbReference type="SAM" id="MobiDB-lite"/>
    </source>
</evidence>
<keyword evidence="3" id="KW-1185">Reference proteome</keyword>
<dbReference type="GeneID" id="66104176"/>
<dbReference type="RefSeq" id="XP_043033302.1">
    <property type="nucleotide sequence ID" value="XM_043181880.1"/>
</dbReference>
<dbReference type="EMBL" id="MU250583">
    <property type="protein sequence ID" value="KAG7439802.1"/>
    <property type="molecule type" value="Genomic_DNA"/>
</dbReference>
<dbReference type="OrthoDB" id="3793816at2759"/>
<sequence>MLSYTTKTINNQASMDTDNRTQTRLVSFHTPVIHIEVAPHRRCNLWYIVYPRAYGMADSRKPFAPPNQPQPSDSSTALPKQGLHHRFWLRERPSTALEDFLAATPPILKARGQRA</sequence>
<organism evidence="2 3">
    <name type="scientific">Guyanagaster necrorhizus</name>
    <dbReference type="NCBI Taxonomy" id="856835"/>
    <lineage>
        <taxon>Eukaryota</taxon>
        <taxon>Fungi</taxon>
        <taxon>Dikarya</taxon>
        <taxon>Basidiomycota</taxon>
        <taxon>Agaricomycotina</taxon>
        <taxon>Agaricomycetes</taxon>
        <taxon>Agaricomycetidae</taxon>
        <taxon>Agaricales</taxon>
        <taxon>Marasmiineae</taxon>
        <taxon>Physalacriaceae</taxon>
        <taxon>Guyanagaster</taxon>
    </lineage>
</organism>
<name>A0A9P7VFU7_9AGAR</name>
<gene>
    <name evidence="2" type="ORF">BT62DRAFT_688308</name>
</gene>
<accession>A0A9P7VFU7</accession>
<evidence type="ECO:0000313" key="2">
    <source>
        <dbReference type="EMBL" id="KAG7439802.1"/>
    </source>
</evidence>
<protein>
    <submittedName>
        <fullName evidence="2">Uncharacterized protein</fullName>
    </submittedName>
</protein>
<evidence type="ECO:0000313" key="3">
    <source>
        <dbReference type="Proteomes" id="UP000812287"/>
    </source>
</evidence>